<dbReference type="GO" id="GO:0016787">
    <property type="term" value="F:hydrolase activity"/>
    <property type="evidence" value="ECO:0007669"/>
    <property type="project" value="UniProtKB-KW"/>
</dbReference>
<dbReference type="InterPro" id="IPR044993">
    <property type="entry name" value="BXL"/>
</dbReference>
<gene>
    <name evidence="5" type="ORF">GCM10022392_19560</name>
</gene>
<proteinExistence type="inferred from homology"/>
<dbReference type="PANTHER" id="PTHR42721:SF3">
    <property type="entry name" value="BETA-D-XYLOSIDASE 5-RELATED"/>
    <property type="match status" value="1"/>
</dbReference>
<keyword evidence="6" id="KW-1185">Reference proteome</keyword>
<dbReference type="InterPro" id="IPR036881">
    <property type="entry name" value="Glyco_hydro_3_C_sf"/>
</dbReference>
<dbReference type="PRINTS" id="PR00133">
    <property type="entry name" value="GLHYDRLASE3"/>
</dbReference>
<comment type="caution">
    <text evidence="5">The sequence shown here is derived from an EMBL/GenBank/DDBJ whole genome shotgun (WGS) entry which is preliminary data.</text>
</comment>
<comment type="similarity">
    <text evidence="1">Belongs to the glycosyl hydrolase 3 family.</text>
</comment>
<dbReference type="Pfam" id="PF00933">
    <property type="entry name" value="Glyco_hydro_3"/>
    <property type="match status" value="1"/>
</dbReference>
<dbReference type="InterPro" id="IPR001764">
    <property type="entry name" value="Glyco_hydro_3_N"/>
</dbReference>
<reference evidence="6" key="1">
    <citation type="journal article" date="2019" name="Int. J. Syst. Evol. Microbiol.">
        <title>The Global Catalogue of Microorganisms (GCM) 10K type strain sequencing project: providing services to taxonomists for standard genome sequencing and annotation.</title>
        <authorList>
            <consortium name="The Broad Institute Genomics Platform"/>
            <consortium name="The Broad Institute Genome Sequencing Center for Infectious Disease"/>
            <person name="Wu L."/>
            <person name="Ma J."/>
        </authorList>
    </citation>
    <scope>NUCLEOTIDE SEQUENCE [LARGE SCALE GENOMIC DNA]</scope>
    <source>
        <strain evidence="6">JCM 17085</strain>
    </source>
</reference>
<evidence type="ECO:0000256" key="3">
    <source>
        <dbReference type="ARBA" id="ARBA00022801"/>
    </source>
</evidence>
<evidence type="ECO:0000256" key="2">
    <source>
        <dbReference type="ARBA" id="ARBA00022729"/>
    </source>
</evidence>
<accession>A0ABP7WTF0</accession>
<dbReference type="Gene3D" id="3.40.50.1700">
    <property type="entry name" value="Glycoside hydrolase family 3 C-terminal domain"/>
    <property type="match status" value="1"/>
</dbReference>
<keyword evidence="3 5" id="KW-0378">Hydrolase</keyword>
<protein>
    <submittedName>
        <fullName evidence="5">Glycoside hydrolase family 3 C-terminal domain-containing protein</fullName>
    </submittedName>
</protein>
<dbReference type="InterPro" id="IPR017853">
    <property type="entry name" value="GH"/>
</dbReference>
<dbReference type="SUPFAM" id="SSF51445">
    <property type="entry name" value="(Trans)glycosidases"/>
    <property type="match status" value="1"/>
</dbReference>
<dbReference type="InterPro" id="IPR002772">
    <property type="entry name" value="Glyco_hydro_3_C"/>
</dbReference>
<dbReference type="Pfam" id="PF14310">
    <property type="entry name" value="Fn3-like"/>
    <property type="match status" value="1"/>
</dbReference>
<organism evidence="5 6">
    <name type="scientific">Mucilaginibacter panaciglaebae</name>
    <dbReference type="NCBI Taxonomy" id="502331"/>
    <lineage>
        <taxon>Bacteria</taxon>
        <taxon>Pseudomonadati</taxon>
        <taxon>Bacteroidota</taxon>
        <taxon>Sphingobacteriia</taxon>
        <taxon>Sphingobacteriales</taxon>
        <taxon>Sphingobacteriaceae</taxon>
        <taxon>Mucilaginibacter</taxon>
    </lineage>
</organism>
<dbReference type="Pfam" id="PF01915">
    <property type="entry name" value="Glyco_hydro_3_C"/>
    <property type="match status" value="1"/>
</dbReference>
<evidence type="ECO:0000259" key="4">
    <source>
        <dbReference type="SMART" id="SM01217"/>
    </source>
</evidence>
<evidence type="ECO:0000313" key="6">
    <source>
        <dbReference type="Proteomes" id="UP001500841"/>
    </source>
</evidence>
<keyword evidence="2" id="KW-0732">Signal</keyword>
<dbReference type="InterPro" id="IPR026891">
    <property type="entry name" value="Fn3-like"/>
</dbReference>
<evidence type="ECO:0000256" key="1">
    <source>
        <dbReference type="ARBA" id="ARBA00005336"/>
    </source>
</evidence>
<dbReference type="Gene3D" id="2.60.40.10">
    <property type="entry name" value="Immunoglobulins"/>
    <property type="match status" value="1"/>
</dbReference>
<dbReference type="SUPFAM" id="SSF52279">
    <property type="entry name" value="Beta-D-glucan exohydrolase, C-terminal domain"/>
    <property type="match status" value="1"/>
</dbReference>
<dbReference type="InterPro" id="IPR013783">
    <property type="entry name" value="Ig-like_fold"/>
</dbReference>
<evidence type="ECO:0000313" key="5">
    <source>
        <dbReference type="EMBL" id="GAA4096404.1"/>
    </source>
</evidence>
<dbReference type="PANTHER" id="PTHR42721">
    <property type="entry name" value="SUGAR HYDROLASE-RELATED"/>
    <property type="match status" value="1"/>
</dbReference>
<dbReference type="EMBL" id="BAABCV010000006">
    <property type="protein sequence ID" value="GAA4096404.1"/>
    <property type="molecule type" value="Genomic_DNA"/>
</dbReference>
<name>A0ABP7WTF0_9SPHI</name>
<dbReference type="Proteomes" id="UP001500841">
    <property type="component" value="Unassembled WGS sequence"/>
</dbReference>
<sequence length="704" mass="77834">MAQTNDKPLYLDYTKPVEARVKDLISRMTLEEKAEYLNHKGPDIPRFDIKSDKWNQSLHGVVWTQPTTMFPVSIAMAATWDPKLVYNEASAISDEARAIYNGWHNDPDFKGEKKGLIYRSPVINISRNPYWGRINECFGEDPYLDGRIGVAHVKGLQGNDPHYLKLVSTLKHYAVNNVETDRTKRSATVSERMLHEFWLPHFKDCIVEGGAQSVMASYNAINGVPNNINHMMLTDILKNKWGFKGFVVSDLGGVNTMVNGHEKGQMSYEEAVAKSINAGCDFSDKEFMQYIPVAVNKGLLSMAKLDESLSRVMRDRFLLGEFDPQDKVPYSKIPMSIIGSSGHIALALKAAQESMVLLTNKNHLLPLDKNKIKTIAVIGPHANMFTAGGYSGKPIDAINPMQGIRNRMVSGTEIIYAAGAQITPPHRANAPAFDKEAELQKAVDAAKKADVAIVYVGTTLNVEAEDRDRTSLGLPGNQEDLVKAVLAANPRTIVVLMNAGPLTIPYIKENAPAILEAWWPGEQGGNAIADALFGNINPGGKMPLTVYASEAQVPSQDEYDVTKGFTYMYINGAPLFPFGHGLSYTAFAYSNLKLSAKQIKTSGDITVSFNVKNTGKVTGDEVVQLYIHDVKPSLKRPMKELRGFERVTLTPGQTKTVKMTIPSSRLAFYDEKIHDFRVEAEPIDVMVGSSSEDIRLKSQFEVVN</sequence>
<dbReference type="Gene3D" id="3.20.20.300">
    <property type="entry name" value="Glycoside hydrolase, family 3, N-terminal domain"/>
    <property type="match status" value="1"/>
</dbReference>
<dbReference type="SMART" id="SM01217">
    <property type="entry name" value="Fn3_like"/>
    <property type="match status" value="1"/>
</dbReference>
<dbReference type="InterPro" id="IPR036962">
    <property type="entry name" value="Glyco_hydro_3_N_sf"/>
</dbReference>
<feature type="domain" description="Fibronectin type III-like" evidence="4">
    <location>
        <begin position="621"/>
        <end position="691"/>
    </location>
</feature>